<dbReference type="InterPro" id="IPR002195">
    <property type="entry name" value="Dihydroorotase_CS"/>
</dbReference>
<dbReference type="PANTHER" id="PTHR43668">
    <property type="entry name" value="ALLANTOINASE"/>
    <property type="match status" value="1"/>
</dbReference>
<dbReference type="InterPro" id="IPR032466">
    <property type="entry name" value="Metal_Hydrolase"/>
</dbReference>
<dbReference type="PROSITE" id="PS00482">
    <property type="entry name" value="DIHYDROOROTASE_1"/>
    <property type="match status" value="1"/>
</dbReference>
<dbReference type="SUPFAM" id="SSF51338">
    <property type="entry name" value="Composite domain of metallo-dependent hydrolases"/>
    <property type="match status" value="1"/>
</dbReference>
<reference evidence="7 8" key="1">
    <citation type="journal article" date="2016" name="Nat. Commun.">
        <title>Thousands of microbial genomes shed light on interconnected biogeochemical processes in an aquifer system.</title>
        <authorList>
            <person name="Anantharaman K."/>
            <person name="Brown C.T."/>
            <person name="Hug L.A."/>
            <person name="Sharon I."/>
            <person name="Castelle C.J."/>
            <person name="Probst A.J."/>
            <person name="Thomas B.C."/>
            <person name="Singh A."/>
            <person name="Wilkins M.J."/>
            <person name="Karaoz U."/>
            <person name="Brodie E.L."/>
            <person name="Williams K.H."/>
            <person name="Hubbard S.S."/>
            <person name="Banfield J.F."/>
        </authorList>
    </citation>
    <scope>NUCLEOTIDE SEQUENCE [LARGE SCALE GENOMIC DNA]</scope>
</reference>
<dbReference type="AlphaFoldDB" id="A0A1F5G0L5"/>
<comment type="cofactor">
    <cofactor evidence="1">
        <name>Zn(2+)</name>
        <dbReference type="ChEBI" id="CHEBI:29105"/>
    </cofactor>
</comment>
<dbReference type="SUPFAM" id="SSF51556">
    <property type="entry name" value="Metallo-dependent hydrolases"/>
    <property type="match status" value="1"/>
</dbReference>
<comment type="function">
    <text evidence="2">Catalyzes the reversible cyclization of carbamoyl aspartate to dihydroorotate.</text>
</comment>
<evidence type="ECO:0000256" key="2">
    <source>
        <dbReference type="ARBA" id="ARBA00002368"/>
    </source>
</evidence>
<comment type="similarity">
    <text evidence="3">Belongs to the metallo-dependent hydrolases superfamily. DHOase family. Class I DHOase subfamily.</text>
</comment>
<dbReference type="Proteomes" id="UP000177069">
    <property type="component" value="Unassembled WGS sequence"/>
</dbReference>
<dbReference type="Pfam" id="PF01979">
    <property type="entry name" value="Amidohydro_1"/>
    <property type="match status" value="1"/>
</dbReference>
<dbReference type="InterPro" id="IPR006680">
    <property type="entry name" value="Amidohydro-rel"/>
</dbReference>
<dbReference type="PANTHER" id="PTHR43668:SF2">
    <property type="entry name" value="ALLANTOINASE"/>
    <property type="match status" value="1"/>
</dbReference>
<dbReference type="EMBL" id="MFBA01000029">
    <property type="protein sequence ID" value="OGD85375.1"/>
    <property type="molecule type" value="Genomic_DNA"/>
</dbReference>
<evidence type="ECO:0000313" key="7">
    <source>
        <dbReference type="EMBL" id="OGD85375.1"/>
    </source>
</evidence>
<dbReference type="InterPro" id="IPR011059">
    <property type="entry name" value="Metal-dep_hydrolase_composite"/>
</dbReference>
<keyword evidence="4" id="KW-0479">Metal-binding</keyword>
<dbReference type="PROSITE" id="PS00483">
    <property type="entry name" value="DIHYDROOROTASE_2"/>
    <property type="match status" value="1"/>
</dbReference>
<feature type="domain" description="Amidohydrolase-related" evidence="6">
    <location>
        <begin position="6"/>
        <end position="341"/>
    </location>
</feature>
<dbReference type="FunFam" id="3.20.20.140:FF:000036">
    <property type="entry name" value="Carbamoyl-phosphate synthase large chain"/>
    <property type="match status" value="1"/>
</dbReference>
<organism evidence="7 8">
    <name type="scientific">Candidatus Curtissbacteria bacterium RIFCSPHIGHO2_01_FULL_41_13</name>
    <dbReference type="NCBI Taxonomy" id="1797745"/>
    <lineage>
        <taxon>Bacteria</taxon>
        <taxon>Candidatus Curtissiibacteriota</taxon>
    </lineage>
</organism>
<evidence type="ECO:0000256" key="1">
    <source>
        <dbReference type="ARBA" id="ARBA00001947"/>
    </source>
</evidence>
<name>A0A1F5G0L5_9BACT</name>
<dbReference type="GO" id="GO:0046872">
    <property type="term" value="F:metal ion binding"/>
    <property type="evidence" value="ECO:0007669"/>
    <property type="project" value="UniProtKB-KW"/>
</dbReference>
<dbReference type="InterPro" id="IPR050138">
    <property type="entry name" value="DHOase/Allantoinase_Hydrolase"/>
</dbReference>
<dbReference type="GO" id="GO:0004038">
    <property type="term" value="F:allantoinase activity"/>
    <property type="evidence" value="ECO:0007669"/>
    <property type="project" value="TreeGrafter"/>
</dbReference>
<dbReference type="GO" id="GO:0006145">
    <property type="term" value="P:purine nucleobase catabolic process"/>
    <property type="evidence" value="ECO:0007669"/>
    <property type="project" value="TreeGrafter"/>
</dbReference>
<protein>
    <recommendedName>
        <fullName evidence="6">Amidohydrolase-related domain-containing protein</fullName>
    </recommendedName>
</protein>
<evidence type="ECO:0000256" key="4">
    <source>
        <dbReference type="ARBA" id="ARBA00022723"/>
    </source>
</evidence>
<keyword evidence="5" id="KW-0378">Hydrolase</keyword>
<evidence type="ECO:0000256" key="5">
    <source>
        <dbReference type="ARBA" id="ARBA00022801"/>
    </source>
</evidence>
<dbReference type="Gene3D" id="3.20.20.140">
    <property type="entry name" value="Metal-dependent hydrolases"/>
    <property type="match status" value="1"/>
</dbReference>
<evidence type="ECO:0000256" key="3">
    <source>
        <dbReference type="ARBA" id="ARBA00010286"/>
    </source>
</evidence>
<evidence type="ECO:0000259" key="6">
    <source>
        <dbReference type="Pfam" id="PF01979"/>
    </source>
</evidence>
<evidence type="ECO:0000313" key="8">
    <source>
        <dbReference type="Proteomes" id="UP000177069"/>
    </source>
</evidence>
<accession>A0A1F5G0L5</accession>
<comment type="caution">
    <text evidence="7">The sequence shown here is derived from an EMBL/GenBank/DDBJ whole genome shotgun (WGS) entry which is preliminary data.</text>
</comment>
<sequence length="362" mass="40306">MSKLIKFPGLVDVHVHLREPGATQKEDFETGTQAAVAGGYTQILDMPNNTPPTTTPQTLEDKIKSAKGRIYCDLGFNFGATAGSVQYFKEVEQKVFGLKIYMSQTTGPLLVNKIDDRDLIFKSWQSQLPIMVHARDHIVESAIYLAKKYNRKIHICHVTANQLSSIEKAKKEGLSISSEVCPHHLFLTIDDVQRLGPLGIMKPPLLSKKDKQKLWQNIDKIDMISTDHAPHTLAEKYDQTSPASPSQGGPKFGVPGLETTLPLMLTAVKEGLITLERLTEMLCTNPRKIFNLPNQQNTYVLVDESPTYTISNNGLFTKCAWTPFVGLEGRGKVQKVVLRGKTIFENGKFTGKSRGQVIFPQI</sequence>
<dbReference type="GO" id="GO:0005737">
    <property type="term" value="C:cytoplasm"/>
    <property type="evidence" value="ECO:0007669"/>
    <property type="project" value="TreeGrafter"/>
</dbReference>
<proteinExistence type="inferred from homology"/>
<gene>
    <name evidence="7" type="ORF">A2696_03015</name>
</gene>